<name>A0ACB8YBW7_9ASTR</name>
<protein>
    <submittedName>
        <fullName evidence="1">Uncharacterized protein</fullName>
    </submittedName>
</protein>
<dbReference type="Proteomes" id="UP001056120">
    <property type="component" value="Linkage Group LG28"/>
</dbReference>
<reference evidence="2" key="1">
    <citation type="journal article" date="2022" name="Mol. Ecol. Resour.">
        <title>The genomes of chicory, endive, great burdock and yacon provide insights into Asteraceae palaeo-polyploidization history and plant inulin production.</title>
        <authorList>
            <person name="Fan W."/>
            <person name="Wang S."/>
            <person name="Wang H."/>
            <person name="Wang A."/>
            <person name="Jiang F."/>
            <person name="Liu H."/>
            <person name="Zhao H."/>
            <person name="Xu D."/>
            <person name="Zhang Y."/>
        </authorList>
    </citation>
    <scope>NUCLEOTIDE SEQUENCE [LARGE SCALE GENOMIC DNA]</scope>
    <source>
        <strain evidence="2">cv. Yunnan</strain>
    </source>
</reference>
<proteinExistence type="predicted"/>
<keyword evidence="2" id="KW-1185">Reference proteome</keyword>
<gene>
    <name evidence="1" type="ORF">L1987_82583</name>
</gene>
<comment type="caution">
    <text evidence="1">The sequence shown here is derived from an EMBL/GenBank/DDBJ whole genome shotgun (WGS) entry which is preliminary data.</text>
</comment>
<evidence type="ECO:0000313" key="2">
    <source>
        <dbReference type="Proteomes" id="UP001056120"/>
    </source>
</evidence>
<evidence type="ECO:0000313" key="1">
    <source>
        <dbReference type="EMBL" id="KAI3682536.1"/>
    </source>
</evidence>
<sequence>METRPAIKQKSVSCPISTSLYKPPTPSLKMQFLNFSISVDHIEEDLKFDGIFDRFSFLIFFSFNTC</sequence>
<accession>A0ACB8YBW7</accession>
<organism evidence="1 2">
    <name type="scientific">Smallanthus sonchifolius</name>
    <dbReference type="NCBI Taxonomy" id="185202"/>
    <lineage>
        <taxon>Eukaryota</taxon>
        <taxon>Viridiplantae</taxon>
        <taxon>Streptophyta</taxon>
        <taxon>Embryophyta</taxon>
        <taxon>Tracheophyta</taxon>
        <taxon>Spermatophyta</taxon>
        <taxon>Magnoliopsida</taxon>
        <taxon>eudicotyledons</taxon>
        <taxon>Gunneridae</taxon>
        <taxon>Pentapetalae</taxon>
        <taxon>asterids</taxon>
        <taxon>campanulids</taxon>
        <taxon>Asterales</taxon>
        <taxon>Asteraceae</taxon>
        <taxon>Asteroideae</taxon>
        <taxon>Heliantheae alliance</taxon>
        <taxon>Millerieae</taxon>
        <taxon>Smallanthus</taxon>
    </lineage>
</organism>
<dbReference type="EMBL" id="CM042045">
    <property type="protein sequence ID" value="KAI3682536.1"/>
    <property type="molecule type" value="Genomic_DNA"/>
</dbReference>
<reference evidence="1 2" key="2">
    <citation type="journal article" date="2022" name="Mol. Ecol. Resour.">
        <title>The genomes of chicory, endive, great burdock and yacon provide insights into Asteraceae paleo-polyploidization history and plant inulin production.</title>
        <authorList>
            <person name="Fan W."/>
            <person name="Wang S."/>
            <person name="Wang H."/>
            <person name="Wang A."/>
            <person name="Jiang F."/>
            <person name="Liu H."/>
            <person name="Zhao H."/>
            <person name="Xu D."/>
            <person name="Zhang Y."/>
        </authorList>
    </citation>
    <scope>NUCLEOTIDE SEQUENCE [LARGE SCALE GENOMIC DNA]</scope>
    <source>
        <strain evidence="2">cv. Yunnan</strain>
        <tissue evidence="1">Leaves</tissue>
    </source>
</reference>